<name>A0ABN8P9C9_9CNID</name>
<feature type="compositionally biased region" description="Basic and acidic residues" evidence="1">
    <location>
        <begin position="108"/>
        <end position="124"/>
    </location>
</feature>
<feature type="compositionally biased region" description="Low complexity" evidence="1">
    <location>
        <begin position="24"/>
        <end position="37"/>
    </location>
</feature>
<feature type="region of interest" description="Disordered" evidence="1">
    <location>
        <begin position="1"/>
        <end position="136"/>
    </location>
</feature>
<organism evidence="2 3">
    <name type="scientific">Porites lobata</name>
    <dbReference type="NCBI Taxonomy" id="104759"/>
    <lineage>
        <taxon>Eukaryota</taxon>
        <taxon>Metazoa</taxon>
        <taxon>Cnidaria</taxon>
        <taxon>Anthozoa</taxon>
        <taxon>Hexacorallia</taxon>
        <taxon>Scleractinia</taxon>
        <taxon>Fungiina</taxon>
        <taxon>Poritidae</taxon>
        <taxon>Porites</taxon>
    </lineage>
</organism>
<evidence type="ECO:0000313" key="2">
    <source>
        <dbReference type="EMBL" id="CAH3134923.1"/>
    </source>
</evidence>
<feature type="compositionally biased region" description="Polar residues" evidence="1">
    <location>
        <begin position="223"/>
        <end position="235"/>
    </location>
</feature>
<keyword evidence="3" id="KW-1185">Reference proteome</keyword>
<feature type="region of interest" description="Disordered" evidence="1">
    <location>
        <begin position="177"/>
        <end position="235"/>
    </location>
</feature>
<reference evidence="2 3" key="1">
    <citation type="submission" date="2022-05" db="EMBL/GenBank/DDBJ databases">
        <authorList>
            <consortium name="Genoscope - CEA"/>
            <person name="William W."/>
        </authorList>
    </citation>
    <scope>NUCLEOTIDE SEQUENCE [LARGE SCALE GENOMIC DNA]</scope>
</reference>
<protein>
    <submittedName>
        <fullName evidence="2">Uncharacterized protein</fullName>
    </submittedName>
</protein>
<gene>
    <name evidence="2" type="ORF">PLOB_00037672</name>
</gene>
<accession>A0ABN8P9C9</accession>
<feature type="compositionally biased region" description="Basic residues" evidence="1">
    <location>
        <begin position="181"/>
        <end position="191"/>
    </location>
</feature>
<evidence type="ECO:0000313" key="3">
    <source>
        <dbReference type="Proteomes" id="UP001159405"/>
    </source>
</evidence>
<dbReference type="Proteomes" id="UP001159405">
    <property type="component" value="Unassembled WGS sequence"/>
</dbReference>
<feature type="compositionally biased region" description="Polar residues" evidence="1">
    <location>
        <begin position="59"/>
        <end position="69"/>
    </location>
</feature>
<evidence type="ECO:0000256" key="1">
    <source>
        <dbReference type="SAM" id="MobiDB-lite"/>
    </source>
</evidence>
<dbReference type="EMBL" id="CALNXK010000055">
    <property type="protein sequence ID" value="CAH3134923.1"/>
    <property type="molecule type" value="Genomic_DNA"/>
</dbReference>
<comment type="caution">
    <text evidence="2">The sequence shown here is derived from an EMBL/GenBank/DDBJ whole genome shotgun (WGS) entry which is preliminary data.</text>
</comment>
<sequence length="315" mass="35298">MTSAMRRLGQEISKLGLRRRNRSTSESDSDVFSSTDELPAKGGLEDQPENAFSADANFENRSASSSVESTDPLRQRRHSRNESDEDVECKERRSSIKAALRPVLSRKSRSDLAKYSRPNFDHKLKQGPLERNGSKNSIKDGNFDWITAVKNGKGKETKASSFPYRVAGISEAMGHVDKTQKPKRSRMKRSKSFSGLLGWRQGTRQGRKDSAGNISCHQKPLRRTNSFSGKGDKSNLNVENSIAKKLQNQAFMTPDTNPTNRNVSPNIYITSFPSSNAGEHTQNGRARMSYRSFMALEGFRYEEGMIETDLCSTEL</sequence>
<proteinExistence type="predicted"/>